<accession>D7DU87</accession>
<evidence type="ECO:0000256" key="4">
    <source>
        <dbReference type="ARBA" id="ARBA00022692"/>
    </source>
</evidence>
<dbReference type="InParanoid" id="D7DU87"/>
<dbReference type="InterPro" id="IPR023201">
    <property type="entry name" value="SecY_dom_sf"/>
</dbReference>
<dbReference type="STRING" id="456320.Mvol_1040"/>
<feature type="transmembrane region" description="Helical" evidence="9">
    <location>
        <begin position="177"/>
        <end position="196"/>
    </location>
</feature>
<keyword evidence="8 9" id="KW-0472">Membrane</keyword>
<evidence type="ECO:0000256" key="1">
    <source>
        <dbReference type="ARBA" id="ARBA00004141"/>
    </source>
</evidence>
<evidence type="ECO:0000256" key="5">
    <source>
        <dbReference type="ARBA" id="ARBA00022927"/>
    </source>
</evidence>
<evidence type="ECO:0000256" key="6">
    <source>
        <dbReference type="ARBA" id="ARBA00022989"/>
    </source>
</evidence>
<comment type="similarity">
    <text evidence="2 9 12">Belongs to the SecY/SEC61-alpha family.</text>
</comment>
<dbReference type="eggNOG" id="arCOG04169">
    <property type="taxonomic scope" value="Archaea"/>
</dbReference>
<evidence type="ECO:0000256" key="12">
    <source>
        <dbReference type="RuleBase" id="RU004349"/>
    </source>
</evidence>
<sequence length="446" mass="48403">MGDILESFLQKIRPVLEYIPEVKRPDRDISFKGKLYWTGIVLLLYFILGTIDVYTGGSEIPALFDFWQTVTASKMGTIITLGIGPIVTAGIIMQLLIGSELVKLDMSKPDNRALFQGLQKAFGIFLCFLEAGMFVLAGAFGALTPTMSLALILQLAIGAILLIYLDEIVSRYGIGSGIGLFIAAGVSQTIFVGALGPQGYLWKFFTAMVSGSMGPALEYILPILATISVFLVVVYAESIRVEIPLAHGRVKGAVGKYPIKFIYVSNLPVILAAALFANFQLWGLVLYKVGFPILGNYANGRAIDGIAYYFSTPYGLSSVISDPIHAIVYTLFLIGFCVLFGLFWVETSGLDAKSMAKKLGGLNMAIKGFRKSNKSIENRLKRYIKPITVMGSAFVGLLAALADFTGALGGGTGVLLTVSIVYRFYEQLVQEQLSDLHPMLSKIVKK</sequence>
<dbReference type="PROSITE" id="PS00756">
    <property type="entry name" value="SECY_2"/>
    <property type="match status" value="1"/>
</dbReference>
<feature type="transmembrane region" description="Helical" evidence="9">
    <location>
        <begin position="35"/>
        <end position="55"/>
    </location>
</feature>
<feature type="transmembrane region" description="Helical" evidence="9">
    <location>
        <begin position="118"/>
        <end position="140"/>
    </location>
</feature>
<dbReference type="Proteomes" id="UP000007722">
    <property type="component" value="Chromosome"/>
</dbReference>
<evidence type="ECO:0000256" key="10">
    <source>
        <dbReference type="RuleBase" id="RU000537"/>
    </source>
</evidence>
<dbReference type="GO" id="GO:0005886">
    <property type="term" value="C:plasma membrane"/>
    <property type="evidence" value="ECO:0007669"/>
    <property type="project" value="UniProtKB-SubCell"/>
</dbReference>
<evidence type="ECO:0000256" key="11">
    <source>
        <dbReference type="RuleBase" id="RU003484"/>
    </source>
</evidence>
<reference evidence="13 14" key="1">
    <citation type="submission" date="2010-05" db="EMBL/GenBank/DDBJ databases">
        <title>Complete sequence of Methanococcus voltae A3.</title>
        <authorList>
            <consortium name="US DOE Joint Genome Institute"/>
            <person name="Lucas S."/>
            <person name="Copeland A."/>
            <person name="Lapidus A."/>
            <person name="Cheng J.-F."/>
            <person name="Bruce D."/>
            <person name="Goodwin L."/>
            <person name="Pitluck S."/>
            <person name="Lowry S."/>
            <person name="Clum A."/>
            <person name="Land M."/>
            <person name="Hauser L."/>
            <person name="Kyrpides N."/>
            <person name="Mikhailova N."/>
            <person name="Whitman W.B."/>
            <person name="Woyke T."/>
        </authorList>
    </citation>
    <scope>NUCLEOTIDE SEQUENCE [LARGE SCALE GENOMIC DNA]</scope>
    <source>
        <strain evidence="14">ATCC BAA-1334 / A3</strain>
    </source>
</reference>
<comment type="subcellular location">
    <subcellularLocation>
        <location evidence="9">Cell membrane</location>
        <topology evidence="9">Multi-pass membrane protein</topology>
    </subcellularLocation>
    <subcellularLocation>
        <location evidence="1 11">Membrane</location>
        <topology evidence="1 11">Multi-pass membrane protein</topology>
    </subcellularLocation>
</comment>
<comment type="subunit">
    <text evidence="9">Component of the Sec protein translocase complex. Heterotrimer consisting of alpha (SecY), beta (SecG) and gamma (SecE) subunits. The heterotrimers can form oligomers, although 1 heterotrimer is thought to be able to translocate proteins. Interacts with the ribosome. May interact with SecDF, and other proteins may be involved.</text>
</comment>
<proteinExistence type="inferred from homology"/>
<evidence type="ECO:0000256" key="3">
    <source>
        <dbReference type="ARBA" id="ARBA00022448"/>
    </source>
</evidence>
<name>D7DU87_METV3</name>
<evidence type="ECO:0000256" key="9">
    <source>
        <dbReference type="HAMAP-Rule" id="MF_01465"/>
    </source>
</evidence>
<organism evidence="13 14">
    <name type="scientific">Methanococcus voltae (strain ATCC BAA-1334 / A3)</name>
    <dbReference type="NCBI Taxonomy" id="456320"/>
    <lineage>
        <taxon>Archaea</taxon>
        <taxon>Methanobacteriati</taxon>
        <taxon>Methanobacteriota</taxon>
        <taxon>Methanomada group</taxon>
        <taxon>Methanococci</taxon>
        <taxon>Methanococcales</taxon>
        <taxon>Methanococcaceae</taxon>
        <taxon>Methanococcus</taxon>
    </lineage>
</organism>
<dbReference type="InterPro" id="IPR026593">
    <property type="entry name" value="SecY"/>
</dbReference>
<feature type="transmembrane region" description="Helical" evidence="9">
    <location>
        <begin position="407"/>
        <end position="425"/>
    </location>
</feature>
<feature type="transmembrane region" description="Helical" evidence="9">
    <location>
        <begin position="216"/>
        <end position="236"/>
    </location>
</feature>
<dbReference type="NCBIfam" id="TIGR00967">
    <property type="entry name" value="3a0501s007"/>
    <property type="match status" value="1"/>
</dbReference>
<feature type="transmembrane region" description="Helical" evidence="9">
    <location>
        <begin position="257"/>
        <end position="277"/>
    </location>
</feature>
<dbReference type="PRINTS" id="PR00303">
    <property type="entry name" value="SECYTRNLCASE"/>
</dbReference>
<evidence type="ECO:0000256" key="8">
    <source>
        <dbReference type="ARBA" id="ARBA00023136"/>
    </source>
</evidence>
<dbReference type="Gene3D" id="1.10.3370.10">
    <property type="entry name" value="SecY subunit domain"/>
    <property type="match status" value="1"/>
</dbReference>
<feature type="transmembrane region" description="Helical" evidence="9">
    <location>
        <begin position="146"/>
        <end position="165"/>
    </location>
</feature>
<feature type="transmembrane region" description="Helical" evidence="9">
    <location>
        <begin position="383"/>
        <end position="401"/>
    </location>
</feature>
<dbReference type="GO" id="GO:0006605">
    <property type="term" value="P:protein targeting"/>
    <property type="evidence" value="ECO:0007669"/>
    <property type="project" value="UniProtKB-UniRule"/>
</dbReference>
<dbReference type="SUPFAM" id="SSF103491">
    <property type="entry name" value="Preprotein translocase SecY subunit"/>
    <property type="match status" value="1"/>
</dbReference>
<dbReference type="PANTHER" id="PTHR10906">
    <property type="entry name" value="SECY/SEC61-ALPHA FAMILY MEMBER"/>
    <property type="match status" value="1"/>
</dbReference>
<evidence type="ECO:0000313" key="14">
    <source>
        <dbReference type="Proteomes" id="UP000007722"/>
    </source>
</evidence>
<dbReference type="NCBIfam" id="NF006341">
    <property type="entry name" value="PRK08568.1-5"/>
    <property type="match status" value="1"/>
</dbReference>
<keyword evidence="4 9" id="KW-0812">Transmembrane</keyword>
<protein>
    <recommendedName>
        <fullName evidence="9 10">Protein translocase subunit SecY</fullName>
    </recommendedName>
    <alternativeName>
        <fullName evidence="9">Protein transport protein SEC61 subunit alpha homolog</fullName>
    </alternativeName>
</protein>
<dbReference type="GO" id="GO:0065002">
    <property type="term" value="P:intracellular protein transmembrane transport"/>
    <property type="evidence" value="ECO:0007669"/>
    <property type="project" value="UniProtKB-UniRule"/>
</dbReference>
<feature type="transmembrane region" description="Helical" evidence="9">
    <location>
        <begin position="75"/>
        <end position="97"/>
    </location>
</feature>
<dbReference type="PIRSF" id="PIRSF004557">
    <property type="entry name" value="SecY"/>
    <property type="match status" value="1"/>
</dbReference>
<evidence type="ECO:0000256" key="7">
    <source>
        <dbReference type="ARBA" id="ARBA00023010"/>
    </source>
</evidence>
<dbReference type="InterPro" id="IPR030659">
    <property type="entry name" value="SecY_CS"/>
</dbReference>
<keyword evidence="6 9" id="KW-1133">Transmembrane helix</keyword>
<keyword evidence="14" id="KW-1185">Reference proteome</keyword>
<evidence type="ECO:0000256" key="2">
    <source>
        <dbReference type="ARBA" id="ARBA00005751"/>
    </source>
</evidence>
<keyword evidence="9" id="KW-1003">Cell membrane</keyword>
<keyword evidence="5 9" id="KW-0653">Protein transport</keyword>
<keyword evidence="3 9" id="KW-0813">Transport</keyword>
<gene>
    <name evidence="9" type="primary">secY</name>
    <name evidence="13" type="ordered locus">Mvol_1040</name>
</gene>
<dbReference type="EMBL" id="CP002057">
    <property type="protein sequence ID" value="ADI36697.1"/>
    <property type="molecule type" value="Genomic_DNA"/>
</dbReference>
<dbReference type="AlphaFoldDB" id="D7DU87"/>
<dbReference type="HOGENOM" id="CLU_031763_3_0_2"/>
<comment type="function">
    <text evidence="9 10">The central subunit of the protein translocation channel SecYEG. Consists of two halves formed by TMs 1-5 and 6-10. These two domains form a lateral gate at the front which open onto the bilayer between TMs 2 and 7, and are clamped together by SecE at the back. The channel is closed by both a pore ring composed of hydrophobic SecY resides and a short helix (helix 2A) on the extracellular side of the membrane which forms a plug. The plug probably moves laterally to allow the channel to open. The ring and the pore may move independently.</text>
</comment>
<dbReference type="Pfam" id="PF00344">
    <property type="entry name" value="SecY"/>
    <property type="match status" value="1"/>
</dbReference>
<evidence type="ECO:0000313" key="13">
    <source>
        <dbReference type="EMBL" id="ADI36697.1"/>
    </source>
</evidence>
<dbReference type="KEGG" id="mvo:Mvol_1040"/>
<feature type="transmembrane region" description="Helical" evidence="9">
    <location>
        <begin position="326"/>
        <end position="345"/>
    </location>
</feature>
<dbReference type="PROSITE" id="PS00755">
    <property type="entry name" value="SECY_1"/>
    <property type="match status" value="1"/>
</dbReference>
<dbReference type="HAMAP" id="MF_01465">
    <property type="entry name" value="SecY"/>
    <property type="match status" value="1"/>
</dbReference>
<dbReference type="InterPro" id="IPR002208">
    <property type="entry name" value="SecY/SEC61-alpha"/>
</dbReference>
<keyword evidence="7 9" id="KW-0811">Translocation</keyword>
<dbReference type="FunCoup" id="D7DU87">
    <property type="interactions" value="176"/>
</dbReference>